<keyword evidence="3 10" id="KW-0479">Metal-binding</keyword>
<comment type="cofactor">
    <cofactor evidence="10">
        <name>Mg(2+)</name>
        <dbReference type="ChEBI" id="CHEBI:18420"/>
    </cofactor>
    <cofactor evidence="10">
        <name>Mn(2+)</name>
        <dbReference type="ChEBI" id="CHEBI:29035"/>
    </cofactor>
    <text evidence="10">Probably binds two magnesium or manganese ions per subunit.</text>
</comment>
<keyword evidence="6" id="KW-0862">Zinc</keyword>
<evidence type="ECO:0000313" key="15">
    <source>
        <dbReference type="EMBL" id="QPG72897.1"/>
    </source>
</evidence>
<dbReference type="RefSeq" id="XP_038776462.1">
    <property type="nucleotide sequence ID" value="XM_038920534.1"/>
</dbReference>
<dbReference type="PANTHER" id="PTHR22748">
    <property type="entry name" value="AP ENDONUCLEASE"/>
    <property type="match status" value="1"/>
</dbReference>
<feature type="active site" description="Proton acceptor" evidence="9">
    <location>
        <position position="379"/>
    </location>
</feature>
<gene>
    <name evidence="15" type="ORF">FOA43_000200</name>
</gene>
<dbReference type="Proteomes" id="UP000662931">
    <property type="component" value="Chromosome 1"/>
</dbReference>
<keyword evidence="7 10" id="KW-0460">Magnesium</keyword>
<accession>A0A875RSV2</accession>
<proteinExistence type="inferred from homology"/>
<feature type="site" description="Important for catalytic activity" evidence="11">
    <location>
        <position position="353"/>
    </location>
</feature>
<evidence type="ECO:0000313" key="16">
    <source>
        <dbReference type="Proteomes" id="UP000662931"/>
    </source>
</evidence>
<keyword evidence="5" id="KW-0378">Hydrolase</keyword>
<organism evidence="15 16">
    <name type="scientific">Eeniella nana</name>
    <name type="common">Yeast</name>
    <name type="synonym">Brettanomyces nanus</name>
    <dbReference type="NCBI Taxonomy" id="13502"/>
    <lineage>
        <taxon>Eukaryota</taxon>
        <taxon>Fungi</taxon>
        <taxon>Dikarya</taxon>
        <taxon>Ascomycota</taxon>
        <taxon>Saccharomycotina</taxon>
        <taxon>Pichiomycetes</taxon>
        <taxon>Pichiales</taxon>
        <taxon>Pichiaceae</taxon>
        <taxon>Brettanomyces</taxon>
    </lineage>
</organism>
<keyword evidence="10" id="KW-0464">Manganese</keyword>
<evidence type="ECO:0000256" key="10">
    <source>
        <dbReference type="PIRSR" id="PIRSR604808-2"/>
    </source>
</evidence>
<dbReference type="PROSITE" id="PS51999">
    <property type="entry name" value="ZF_GRF"/>
    <property type="match status" value="1"/>
</dbReference>
<evidence type="ECO:0000256" key="2">
    <source>
        <dbReference type="ARBA" id="ARBA00013541"/>
    </source>
</evidence>
<dbReference type="GO" id="GO:0006284">
    <property type="term" value="P:base-excision repair"/>
    <property type="evidence" value="ECO:0007669"/>
    <property type="project" value="TreeGrafter"/>
</dbReference>
<keyword evidence="8" id="KW-0539">Nucleus</keyword>
<reference evidence="15" key="1">
    <citation type="submission" date="2020-10" db="EMBL/GenBank/DDBJ databases">
        <authorList>
            <person name="Roach M.J.R."/>
        </authorList>
    </citation>
    <scope>NUCLEOTIDE SEQUENCE</scope>
    <source>
        <strain evidence="15">CBS 1945</strain>
    </source>
</reference>
<feature type="binding site" evidence="10">
    <location>
        <position position="248"/>
    </location>
    <ligand>
        <name>Mg(2+)</name>
        <dbReference type="ChEBI" id="CHEBI:18420"/>
        <label>1</label>
    </ligand>
</feature>
<evidence type="ECO:0000256" key="9">
    <source>
        <dbReference type="PIRSR" id="PIRSR604808-1"/>
    </source>
</evidence>
<name>A0A875RSV2_EENNA</name>
<dbReference type="InterPro" id="IPR005135">
    <property type="entry name" value="Endo/exonuclease/phosphatase"/>
</dbReference>
<evidence type="ECO:0000256" key="3">
    <source>
        <dbReference type="ARBA" id="ARBA00022723"/>
    </source>
</evidence>
<evidence type="ECO:0000256" key="13">
    <source>
        <dbReference type="SAM" id="MobiDB-lite"/>
    </source>
</evidence>
<feature type="region of interest" description="Disordered" evidence="13">
    <location>
        <begin position="485"/>
        <end position="519"/>
    </location>
</feature>
<feature type="compositionally biased region" description="Polar residues" evidence="13">
    <location>
        <begin position="442"/>
        <end position="457"/>
    </location>
</feature>
<evidence type="ECO:0000256" key="6">
    <source>
        <dbReference type="ARBA" id="ARBA00022833"/>
    </source>
</evidence>
<evidence type="ECO:0000256" key="1">
    <source>
        <dbReference type="ARBA" id="ARBA00007092"/>
    </source>
</evidence>
<feature type="binding site" evidence="10">
    <location>
        <position position="246"/>
    </location>
    <ligand>
        <name>Mg(2+)</name>
        <dbReference type="ChEBI" id="CHEBI:18420"/>
        <label>1</label>
    </ligand>
</feature>
<feature type="site" description="Interaction with DNA substrate" evidence="11">
    <location>
        <position position="379"/>
    </location>
</feature>
<evidence type="ECO:0000256" key="7">
    <source>
        <dbReference type="ARBA" id="ARBA00022842"/>
    </source>
</evidence>
<feature type="site" description="Transition state stabilizer" evidence="11">
    <location>
        <position position="248"/>
    </location>
</feature>
<dbReference type="KEGG" id="bnn:FOA43_000200"/>
<dbReference type="InterPro" id="IPR010666">
    <property type="entry name" value="Znf_GRF"/>
</dbReference>
<feature type="binding site" evidence="10">
    <location>
        <position position="45"/>
    </location>
    <ligand>
        <name>Mg(2+)</name>
        <dbReference type="ChEBI" id="CHEBI:18420"/>
        <label>1</label>
    </ligand>
</feature>
<keyword evidence="4 12" id="KW-0863">Zinc-finger</keyword>
<evidence type="ECO:0000256" key="4">
    <source>
        <dbReference type="ARBA" id="ARBA00022771"/>
    </source>
</evidence>
<protein>
    <recommendedName>
        <fullName evidence="2">DNA-(apurinic or apyrimidinic site) endonuclease 2</fullName>
    </recommendedName>
</protein>
<feature type="binding site" evidence="10">
    <location>
        <position position="378"/>
    </location>
    <ligand>
        <name>Mg(2+)</name>
        <dbReference type="ChEBI" id="CHEBI:18420"/>
        <label>1</label>
    </ligand>
</feature>
<dbReference type="GO" id="GO:0008081">
    <property type="term" value="F:phosphoric diester hydrolase activity"/>
    <property type="evidence" value="ECO:0007669"/>
    <property type="project" value="TreeGrafter"/>
</dbReference>
<dbReference type="PROSITE" id="PS51435">
    <property type="entry name" value="AP_NUCLEASE_F1_4"/>
    <property type="match status" value="1"/>
</dbReference>
<dbReference type="GO" id="GO:0005634">
    <property type="term" value="C:nucleus"/>
    <property type="evidence" value="ECO:0007669"/>
    <property type="project" value="TreeGrafter"/>
</dbReference>
<dbReference type="GO" id="GO:0008270">
    <property type="term" value="F:zinc ion binding"/>
    <property type="evidence" value="ECO:0007669"/>
    <property type="project" value="UniProtKB-KW"/>
</dbReference>
<dbReference type="EMBL" id="CP064812">
    <property type="protein sequence ID" value="QPG72897.1"/>
    <property type="molecule type" value="Genomic_DNA"/>
</dbReference>
<feature type="binding site" evidence="10">
    <location>
        <position position="379"/>
    </location>
    <ligand>
        <name>Mg(2+)</name>
        <dbReference type="ChEBI" id="CHEBI:18420"/>
        <label>1</label>
    </ligand>
</feature>
<dbReference type="Gene3D" id="3.60.10.10">
    <property type="entry name" value="Endonuclease/exonuclease/phosphatase"/>
    <property type="match status" value="1"/>
</dbReference>
<dbReference type="GeneID" id="62193601"/>
<evidence type="ECO:0000256" key="11">
    <source>
        <dbReference type="PIRSR" id="PIRSR604808-3"/>
    </source>
</evidence>
<dbReference type="OrthoDB" id="391817at2759"/>
<evidence type="ECO:0000259" key="14">
    <source>
        <dbReference type="PROSITE" id="PS51999"/>
    </source>
</evidence>
<dbReference type="AlphaFoldDB" id="A0A875RSV2"/>
<feature type="compositionally biased region" description="Acidic residues" evidence="13">
    <location>
        <begin position="499"/>
        <end position="508"/>
    </location>
</feature>
<dbReference type="SUPFAM" id="SSF56219">
    <property type="entry name" value="DNase I-like"/>
    <property type="match status" value="1"/>
</dbReference>
<dbReference type="PANTHER" id="PTHR22748:SF4">
    <property type="entry name" value="DNA-(APURINIC OR APYRIMIDINIC SITE) ENDONUCLEASE 2"/>
    <property type="match status" value="1"/>
</dbReference>
<feature type="domain" description="GRF-type" evidence="14">
    <location>
        <begin position="537"/>
        <end position="601"/>
    </location>
</feature>
<evidence type="ECO:0000256" key="12">
    <source>
        <dbReference type="PROSITE-ProRule" id="PRU01343"/>
    </source>
</evidence>
<sequence>MHSLTGHPAIALNDISICILGSVGMGDIDIPSKFSNTSLRLVSFNVNGVKTLKNYYPWNQRPGYDNALHFMKADIVTFQELKLQREDIDVSIANPTDYKAFITVPQSRKGYSGVGVFVRKPTDQDSDMVKRALTVVKAEEGITGYFHLKRARKSYRDCSIDDKYKDMCIGGFPALEDPVDGRHLDSEGRCILIELAIGLVIISVYCPANSGLTEEGENFRLLFLRCLFERAENLMKMGKEVVIMGDINVSPDLIDNDDSINEGFIQGIIKKSETASEFENINKAQALSFKNNTEARRLLNSYLFDTTKLVENESKDKIIHDITREIQGRRLKMYSVWNTLKNNRPVNIGSRIDLFLATSGIASCARNSDIWRDLYGSDHCPIYCDLELNTKIIEQLANRNTYTTKCNCRHMEAKNYYSLGNSRGISSFFRKPEKHHQEDVVSGNQAKKTKSGSSSVYVSRKRTVKSQRSLTRFFSIIKKTPTENDLYLPPSSSGLFVGDSDEEDEPDNNQEKHKSSISATEFRDLLRTSSFSSAPLCSHNERCALRTVKNSNSGNVGKRFWCCSRQTKNETWNFDKKGLADDTGKQLDEYNCGYFKWVEKR</sequence>
<keyword evidence="16" id="KW-1185">Reference proteome</keyword>
<dbReference type="GO" id="GO:0003906">
    <property type="term" value="F:DNA-(apurinic or apyrimidinic site) endonuclease activity"/>
    <property type="evidence" value="ECO:0007669"/>
    <property type="project" value="TreeGrafter"/>
</dbReference>
<feature type="active site" description="Proton donor/acceptor" evidence="9">
    <location>
        <position position="246"/>
    </location>
</feature>
<dbReference type="Pfam" id="PF03372">
    <property type="entry name" value="Exo_endo_phos"/>
    <property type="match status" value="1"/>
</dbReference>
<feature type="active site" evidence="9">
    <location>
        <position position="205"/>
    </location>
</feature>
<dbReference type="InterPro" id="IPR004808">
    <property type="entry name" value="AP_endonuc_1"/>
</dbReference>
<feature type="region of interest" description="Disordered" evidence="13">
    <location>
        <begin position="433"/>
        <end position="461"/>
    </location>
</feature>
<evidence type="ECO:0000256" key="5">
    <source>
        <dbReference type="ARBA" id="ARBA00022801"/>
    </source>
</evidence>
<feature type="binding site" evidence="10">
    <location>
        <position position="80"/>
    </location>
    <ligand>
        <name>Mg(2+)</name>
        <dbReference type="ChEBI" id="CHEBI:18420"/>
        <label>1</label>
    </ligand>
</feature>
<comment type="similarity">
    <text evidence="1">Belongs to the DNA repair enzymes AP/ExoA family.</text>
</comment>
<evidence type="ECO:0000256" key="8">
    <source>
        <dbReference type="ARBA" id="ARBA00023242"/>
    </source>
</evidence>
<dbReference type="GO" id="GO:0008311">
    <property type="term" value="F:double-stranded DNA 3'-5' DNA exonuclease activity"/>
    <property type="evidence" value="ECO:0007669"/>
    <property type="project" value="TreeGrafter"/>
</dbReference>
<dbReference type="InterPro" id="IPR036691">
    <property type="entry name" value="Endo/exonu/phosph_ase_sf"/>
</dbReference>